<dbReference type="GO" id="GO:0006260">
    <property type="term" value="P:DNA replication"/>
    <property type="evidence" value="ECO:0007669"/>
    <property type="project" value="InterPro"/>
</dbReference>
<evidence type="ECO:0000259" key="2">
    <source>
        <dbReference type="Pfam" id="PF14579"/>
    </source>
</evidence>
<evidence type="ECO:0008006" key="5">
    <source>
        <dbReference type="Google" id="ProtNLM"/>
    </source>
</evidence>
<evidence type="ECO:0000313" key="3">
    <source>
        <dbReference type="EMBL" id="OQX90126.1"/>
    </source>
</evidence>
<dbReference type="Pfam" id="PF01336">
    <property type="entry name" value="tRNA_anti-codon"/>
    <property type="match status" value="1"/>
</dbReference>
<dbReference type="PANTHER" id="PTHR32294">
    <property type="entry name" value="DNA POLYMERASE III SUBUNIT ALPHA"/>
    <property type="match status" value="1"/>
</dbReference>
<gene>
    <name evidence="3" type="ORF">B6D57_04785</name>
</gene>
<name>A0A1W9S064_9BACT</name>
<dbReference type="Pfam" id="PF14579">
    <property type="entry name" value="HHH_6"/>
    <property type="match status" value="1"/>
</dbReference>
<dbReference type="Gene3D" id="2.40.50.140">
    <property type="entry name" value="Nucleic acid-binding proteins"/>
    <property type="match status" value="1"/>
</dbReference>
<reference evidence="4" key="1">
    <citation type="submission" date="2017-03" db="EMBL/GenBank/DDBJ databases">
        <title>Novel pathways for hydrocarbon cycling and metabolic interdependencies in hydrothermal sediment communities.</title>
        <authorList>
            <person name="Dombrowski N."/>
            <person name="Seitz K."/>
            <person name="Teske A."/>
            <person name="Baker B."/>
        </authorList>
    </citation>
    <scope>NUCLEOTIDE SEQUENCE [LARGE SCALE GENOMIC DNA]</scope>
</reference>
<dbReference type="GO" id="GO:0008408">
    <property type="term" value="F:3'-5' exonuclease activity"/>
    <property type="evidence" value="ECO:0007669"/>
    <property type="project" value="InterPro"/>
</dbReference>
<accession>A0A1W9S064</accession>
<dbReference type="SUPFAM" id="SSF50249">
    <property type="entry name" value="Nucleic acid-binding proteins"/>
    <property type="match status" value="1"/>
</dbReference>
<dbReference type="InterPro" id="IPR029460">
    <property type="entry name" value="DNAPol_HHH"/>
</dbReference>
<feature type="domain" description="OB" evidence="1">
    <location>
        <begin position="130"/>
        <end position="205"/>
    </location>
</feature>
<sequence length="301" mass="33901">MTDFCCRVDLRLVNRKCIESLIKAGAMDCLGYTRSALLDALDTAIEYGHRRSSESKVAVASLLPEEDMERFNDVVREKEEFEQGEMLRYEKEVLGFYFSGHPMAQYKERLRGIITCQLGEIESIPAGSNVVVAGQIIIKRQITDKKGREMAFFTIEDETGYVECVSFASSYEKAEFFLTKGTVVVVSGRLEMNNGLKILVNEIIPVEEAERSMTNTLNIRVPRSFMESDENMESLYQFILSRTTTGGMIVRLYLERGSGDGEVVMQLPRSCSIIVDEETIGGLKKLVSGCEVWASRERING</sequence>
<dbReference type="AlphaFoldDB" id="A0A1W9S064"/>
<dbReference type="GO" id="GO:0003676">
    <property type="term" value="F:nucleic acid binding"/>
    <property type="evidence" value="ECO:0007669"/>
    <property type="project" value="InterPro"/>
</dbReference>
<organism evidence="3 4">
    <name type="scientific">Candidatus Coatesbacteria bacterium 4484_99</name>
    <dbReference type="NCBI Taxonomy" id="1970774"/>
    <lineage>
        <taxon>Bacteria</taxon>
        <taxon>Candidatus Coatesiibacteriota</taxon>
    </lineage>
</organism>
<proteinExistence type="predicted"/>
<dbReference type="PANTHER" id="PTHR32294:SF0">
    <property type="entry name" value="DNA POLYMERASE III SUBUNIT ALPHA"/>
    <property type="match status" value="1"/>
</dbReference>
<protein>
    <recommendedName>
        <fullName evidence="5">OB domain-containing protein</fullName>
    </recommendedName>
</protein>
<evidence type="ECO:0000313" key="4">
    <source>
        <dbReference type="Proteomes" id="UP000192611"/>
    </source>
</evidence>
<dbReference type="EMBL" id="NATQ01000099">
    <property type="protein sequence ID" value="OQX90126.1"/>
    <property type="molecule type" value="Genomic_DNA"/>
</dbReference>
<dbReference type="InterPro" id="IPR004365">
    <property type="entry name" value="NA-bd_OB_tRNA"/>
</dbReference>
<dbReference type="CDD" id="cd04485">
    <property type="entry name" value="DnaE_OBF"/>
    <property type="match status" value="1"/>
</dbReference>
<comment type="caution">
    <text evidence="3">The sequence shown here is derived from an EMBL/GenBank/DDBJ whole genome shotgun (WGS) entry which is preliminary data.</text>
</comment>
<dbReference type="Proteomes" id="UP000192611">
    <property type="component" value="Unassembled WGS sequence"/>
</dbReference>
<dbReference type="InterPro" id="IPR012340">
    <property type="entry name" value="NA-bd_OB-fold"/>
</dbReference>
<evidence type="ECO:0000259" key="1">
    <source>
        <dbReference type="Pfam" id="PF01336"/>
    </source>
</evidence>
<dbReference type="InterPro" id="IPR004805">
    <property type="entry name" value="DnaE2/DnaE/PolC"/>
</dbReference>
<feature type="domain" description="DNA polymerase helix-hairpin-helix motif" evidence="2">
    <location>
        <begin position="2"/>
        <end position="37"/>
    </location>
</feature>